<dbReference type="GO" id="GO:0043047">
    <property type="term" value="F:single-stranded telomeric DNA binding"/>
    <property type="evidence" value="ECO:0007669"/>
    <property type="project" value="TreeGrafter"/>
</dbReference>
<name>J9ETU9_WUCBA</name>
<organism evidence="1 2">
    <name type="scientific">Wuchereria bancrofti</name>
    <dbReference type="NCBI Taxonomy" id="6293"/>
    <lineage>
        <taxon>Eukaryota</taxon>
        <taxon>Metazoa</taxon>
        <taxon>Ecdysozoa</taxon>
        <taxon>Nematoda</taxon>
        <taxon>Chromadorea</taxon>
        <taxon>Rhabditida</taxon>
        <taxon>Spirurina</taxon>
        <taxon>Spiruromorpha</taxon>
        <taxon>Filarioidea</taxon>
        <taxon>Onchocercidae</taxon>
        <taxon>Wuchereria</taxon>
    </lineage>
</organism>
<dbReference type="GO" id="GO:0030870">
    <property type="term" value="C:Mre11 complex"/>
    <property type="evidence" value="ECO:0007669"/>
    <property type="project" value="TreeGrafter"/>
</dbReference>
<reference evidence="2" key="1">
    <citation type="submission" date="2012-08" db="EMBL/GenBank/DDBJ databases">
        <title>The Genome Sequence of Wuchereria bancrofti.</title>
        <authorList>
            <person name="Nutman T.B."/>
            <person name="Fink D.L."/>
            <person name="Russ C."/>
            <person name="Young S."/>
            <person name="Zeng Q."/>
            <person name="Koehrsen M."/>
            <person name="Alvarado L."/>
            <person name="Berlin A."/>
            <person name="Chapman S.B."/>
            <person name="Chen Z."/>
            <person name="Freedman E."/>
            <person name="Gellesch M."/>
            <person name="Goldberg J."/>
            <person name="Griggs A."/>
            <person name="Gujja S."/>
            <person name="Heilman E.R."/>
            <person name="Heiman D."/>
            <person name="Hepburn T."/>
            <person name="Howarth C."/>
            <person name="Jen D."/>
            <person name="Larson L."/>
            <person name="Lewis B."/>
            <person name="Mehta T."/>
            <person name="Park D."/>
            <person name="Pearson M."/>
            <person name="Roberts A."/>
            <person name="Saif S."/>
            <person name="Shea T."/>
            <person name="Shenoy N."/>
            <person name="Sisk P."/>
            <person name="Stolte C."/>
            <person name="Sykes S."/>
            <person name="Walk T."/>
            <person name="White J."/>
            <person name="Yandava C."/>
            <person name="Haas B."/>
            <person name="Henn M.R."/>
            <person name="Nusbaum C."/>
            <person name="Birren B."/>
        </authorList>
    </citation>
    <scope>NUCLEOTIDE SEQUENCE [LARGE SCALE GENOMIC DNA]</scope>
    <source>
        <strain evidence="2">NA</strain>
    </source>
</reference>
<accession>J9ETU9</accession>
<dbReference type="GO" id="GO:0006302">
    <property type="term" value="P:double-strand break repair"/>
    <property type="evidence" value="ECO:0007669"/>
    <property type="project" value="TreeGrafter"/>
</dbReference>
<dbReference type="GO" id="GO:0070192">
    <property type="term" value="P:chromosome organization involved in meiotic cell cycle"/>
    <property type="evidence" value="ECO:0007669"/>
    <property type="project" value="TreeGrafter"/>
</dbReference>
<dbReference type="PANTHER" id="PTHR18867:SF12">
    <property type="entry name" value="DNA REPAIR PROTEIN RAD50"/>
    <property type="match status" value="1"/>
</dbReference>
<protein>
    <submittedName>
        <fullName evidence="1">Uncharacterized protein</fullName>
    </submittedName>
</protein>
<dbReference type="GO" id="GO:0000722">
    <property type="term" value="P:telomere maintenance via recombination"/>
    <property type="evidence" value="ECO:0007669"/>
    <property type="project" value="TreeGrafter"/>
</dbReference>
<dbReference type="SUPFAM" id="SSF52540">
    <property type="entry name" value="P-loop containing nucleoside triphosphate hydrolases"/>
    <property type="match status" value="1"/>
</dbReference>
<comment type="caution">
    <text evidence="1">The sequence shown here is derived from an EMBL/GenBank/DDBJ whole genome shotgun (WGS) entry which is preliminary data.</text>
</comment>
<dbReference type="PANTHER" id="PTHR18867">
    <property type="entry name" value="RAD50"/>
    <property type="match status" value="1"/>
</dbReference>
<sequence>MRHLTEQIDCLNSKQERKHRLDDQLRKLELQERIKSLNKSLKETEWYVKAIPELREELSSLSHQDLANYIRAVDESVVKFHAQKMEEINEVLSSLWEQVYHGNDIETIQIKSESAGENEKKKSYNYRVVMHVGGTEIDMPGRCSAGQKMLASILIRIALSDVFCDKCSIIALDEPTANLDVLKVKNLGDMLADIISARCANNAKMFQLIVITHDNRFVEHLRQLCRPEWVYSVSKDDAGLSRVKRHRNLEDATMREG</sequence>
<dbReference type="Gene3D" id="3.40.50.300">
    <property type="entry name" value="P-loop containing nucleotide triphosphate hydrolases"/>
    <property type="match status" value="1"/>
</dbReference>
<evidence type="ECO:0000313" key="2">
    <source>
        <dbReference type="Proteomes" id="UP000004810"/>
    </source>
</evidence>
<dbReference type="EMBL" id="ADBV01001083">
    <property type="protein sequence ID" value="EJW85583.1"/>
    <property type="molecule type" value="Genomic_DNA"/>
</dbReference>
<dbReference type="AlphaFoldDB" id="J9ETU9"/>
<proteinExistence type="predicted"/>
<gene>
    <name evidence="1" type="ORF">WUBG_03505</name>
</gene>
<dbReference type="GO" id="GO:0051880">
    <property type="term" value="F:G-quadruplex DNA binding"/>
    <property type="evidence" value="ECO:0007669"/>
    <property type="project" value="TreeGrafter"/>
</dbReference>
<dbReference type="GO" id="GO:0003691">
    <property type="term" value="F:double-stranded telomeric DNA binding"/>
    <property type="evidence" value="ECO:0007669"/>
    <property type="project" value="TreeGrafter"/>
</dbReference>
<dbReference type="Proteomes" id="UP000004810">
    <property type="component" value="Unassembled WGS sequence"/>
</dbReference>
<dbReference type="GO" id="GO:0007004">
    <property type="term" value="P:telomere maintenance via telomerase"/>
    <property type="evidence" value="ECO:0007669"/>
    <property type="project" value="TreeGrafter"/>
</dbReference>
<dbReference type="GO" id="GO:0000794">
    <property type="term" value="C:condensed nuclear chromosome"/>
    <property type="evidence" value="ECO:0007669"/>
    <property type="project" value="TreeGrafter"/>
</dbReference>
<dbReference type="InterPro" id="IPR027417">
    <property type="entry name" value="P-loop_NTPase"/>
</dbReference>
<evidence type="ECO:0000313" key="1">
    <source>
        <dbReference type="EMBL" id="EJW85583.1"/>
    </source>
</evidence>